<evidence type="ECO:0000313" key="2">
    <source>
        <dbReference type="EMBL" id="ORZ10638.1"/>
    </source>
</evidence>
<dbReference type="Proteomes" id="UP000193648">
    <property type="component" value="Unassembled WGS sequence"/>
</dbReference>
<dbReference type="GeneID" id="33568516"/>
<dbReference type="SUPFAM" id="SSF50370">
    <property type="entry name" value="Ricin B-like lectins"/>
    <property type="match status" value="1"/>
</dbReference>
<evidence type="ECO:0000313" key="3">
    <source>
        <dbReference type="Proteomes" id="UP000193648"/>
    </source>
</evidence>
<evidence type="ECO:0000256" key="1">
    <source>
        <dbReference type="SAM" id="SignalP"/>
    </source>
</evidence>
<evidence type="ECO:0008006" key="4">
    <source>
        <dbReference type="Google" id="ProtNLM"/>
    </source>
</evidence>
<comment type="caution">
    <text evidence="2">The sequence shown here is derived from an EMBL/GenBank/DDBJ whole genome shotgun (WGS) entry which is preliminary data.</text>
</comment>
<gene>
    <name evidence="2" type="ORF">BCR41DRAFT_372376</name>
</gene>
<dbReference type="RefSeq" id="XP_021879359.1">
    <property type="nucleotide sequence ID" value="XM_022026673.1"/>
</dbReference>
<dbReference type="EMBL" id="MCFF01000030">
    <property type="protein sequence ID" value="ORZ10638.1"/>
    <property type="molecule type" value="Genomic_DNA"/>
</dbReference>
<dbReference type="Gene3D" id="2.80.10.50">
    <property type="match status" value="1"/>
</dbReference>
<feature type="chain" id="PRO_5011006876" description="Ricin B lectin domain-containing protein" evidence="1">
    <location>
        <begin position="21"/>
        <end position="159"/>
    </location>
</feature>
<protein>
    <recommendedName>
        <fullName evidence="4">Ricin B lectin domain-containing protein</fullName>
    </recommendedName>
</protein>
<proteinExistence type="predicted"/>
<dbReference type="AlphaFoldDB" id="A0A1Y2GGX4"/>
<sequence length="159" mass="18078">MARLTVLLSTFFALLQVALSAVISDGRYRILQQDQQISAGKKVVNFPVFLYPENKDLEQVWHIRSIDEDHITITSSVPSNYLIVHSLSTGVVVIDRKQQKWRLQKSEKQGFYNILLPEGLTEDVAIGILPDTPEPHILALQPIYGPGNDTIHWEFQQVE</sequence>
<organism evidence="2 3">
    <name type="scientific">Lobosporangium transversale</name>
    <dbReference type="NCBI Taxonomy" id="64571"/>
    <lineage>
        <taxon>Eukaryota</taxon>
        <taxon>Fungi</taxon>
        <taxon>Fungi incertae sedis</taxon>
        <taxon>Mucoromycota</taxon>
        <taxon>Mortierellomycotina</taxon>
        <taxon>Mortierellomycetes</taxon>
        <taxon>Mortierellales</taxon>
        <taxon>Mortierellaceae</taxon>
        <taxon>Lobosporangium</taxon>
    </lineage>
</organism>
<name>A0A1Y2GGX4_9FUNG</name>
<keyword evidence="1" id="KW-0732">Signal</keyword>
<accession>A0A1Y2GGX4</accession>
<keyword evidence="3" id="KW-1185">Reference proteome</keyword>
<feature type="signal peptide" evidence="1">
    <location>
        <begin position="1"/>
        <end position="20"/>
    </location>
</feature>
<reference evidence="2 3" key="1">
    <citation type="submission" date="2016-07" db="EMBL/GenBank/DDBJ databases">
        <title>Pervasive Adenine N6-methylation of Active Genes in Fungi.</title>
        <authorList>
            <consortium name="DOE Joint Genome Institute"/>
            <person name="Mondo S.J."/>
            <person name="Dannebaum R.O."/>
            <person name="Kuo R.C."/>
            <person name="Labutti K."/>
            <person name="Haridas S."/>
            <person name="Kuo A."/>
            <person name="Salamov A."/>
            <person name="Ahrendt S.R."/>
            <person name="Lipzen A."/>
            <person name="Sullivan W."/>
            <person name="Andreopoulos W.B."/>
            <person name="Clum A."/>
            <person name="Lindquist E."/>
            <person name="Daum C."/>
            <person name="Ramamoorthy G.K."/>
            <person name="Gryganskyi A."/>
            <person name="Culley D."/>
            <person name="Magnuson J.K."/>
            <person name="James T.Y."/>
            <person name="O'Malley M.A."/>
            <person name="Stajich J.E."/>
            <person name="Spatafora J.W."/>
            <person name="Visel A."/>
            <person name="Grigoriev I.V."/>
        </authorList>
    </citation>
    <scope>NUCLEOTIDE SEQUENCE [LARGE SCALE GENOMIC DNA]</scope>
    <source>
        <strain evidence="2 3">NRRL 3116</strain>
    </source>
</reference>
<dbReference type="InterPro" id="IPR035992">
    <property type="entry name" value="Ricin_B-like_lectins"/>
</dbReference>
<dbReference type="InParanoid" id="A0A1Y2GGX4"/>